<dbReference type="Pfam" id="PF02837">
    <property type="entry name" value="Glyco_hydro_2_N"/>
    <property type="match status" value="1"/>
</dbReference>
<accession>A0AAE3MFM1</accession>
<dbReference type="InterPro" id="IPR011013">
    <property type="entry name" value="Gal_mutarotase_sf_dom"/>
</dbReference>
<evidence type="ECO:0000256" key="5">
    <source>
        <dbReference type="ARBA" id="ARBA00012756"/>
    </source>
</evidence>
<dbReference type="InterPro" id="IPR006102">
    <property type="entry name" value="Ig-like_GH2"/>
</dbReference>
<dbReference type="Proteomes" id="UP001207408">
    <property type="component" value="Unassembled WGS sequence"/>
</dbReference>
<dbReference type="InterPro" id="IPR004199">
    <property type="entry name" value="B-gal_small/dom_5"/>
</dbReference>
<dbReference type="PANTHER" id="PTHR46323:SF2">
    <property type="entry name" value="BETA-GALACTOSIDASE"/>
    <property type="match status" value="1"/>
</dbReference>
<dbReference type="GO" id="GO:0004565">
    <property type="term" value="F:beta-galactosidase activity"/>
    <property type="evidence" value="ECO:0007669"/>
    <property type="project" value="UniProtKB-EC"/>
</dbReference>
<keyword evidence="6 10" id="KW-0378">Hydrolase</keyword>
<sequence length="1023" mass="116099">MLIVLQSKSQAPADWENPSVIGINKEAYHSSLVLPSKKNECKEIVSLNGTWKFKWSPKPEVRPVDFYKADYDVTAWDNIQILGNWQMQGFGTPIYTNINYPFNRNQPQVSSEPPKDWTSYENRNPVGSYVTTFKVEPGMVDKQFYLHFEGVESAMYVWVNGQKVGYSQNSYSPAEFDVTDFIKEGENCLAVEVYRWSDGSYLEDQDYWRLSGIFRPVELWVRPKTHIRDYFIIAEPLKGFSSATVGAKVSIRNQNKKKMGNLKLEVKITGNDKNGKTVEKILVKAVPLVAGFDSQEVVLKDILANPRLWSSEDPYLYNVSITLSDKKNEIEKFQYHLGVRRIEVDGEVLKINGKAIKLKGVNRHDHHPRTGRYVDAKTTELDVRLIKQGNFNMVRTAHYPHSPLFYELCDLYGIYVMIDANQESHGYGIGNKELGDNPQWTKAHVDRAVSMVQRDKNSPSIVFWSLGNEGGRGLNLSGMRDTIKALDSSRLVYSDSDRSVSDVYDNGYLPPLKLNELAEKISDRPVMMREYAHAMGNSLGNFQEYWDVIEADKSIAGAAIWDWVDQAISKKQDGSPLAFGNNPQSVNLKPDEYWAYGGDFGDKPNDGSFLINGLIGADRIPHPHYYEAQKVQQYIDFSMVSNSSNVQVISKLDFTSLNDFEYAYEFLDNGRVIKAGDQPLNANDILEIPFMDEAKGELLLNVYAKLPKPTLWAEKGFIVARKQFVLNPYTFSEIAQEATAPVVKETATGIEITTGTASIVLDKSTGAMKSWKVNGDEVLQDELEPCFWKPANENQRRNGYNNRLGAWRNAAKNRKVKGYKVNTDNGFTVVTFEMELPVGANYQLKYTVNGAGKIQVEAIYTPITQGIAMIPKFGMRMRLPANMNQVEWYGLGEFENYPDRKTGALVGYYKKGLEEFITPYVVPQDNANRCDVRWFSFGNSLGRKLAINGLQPLCFRAWPYSEEDTENMLHNYQLPRREYVNVNIDLNIEGVGGNDSWGARTLEQYAIDGNKPYSYGFVLEIIE</sequence>
<dbReference type="SMART" id="SM01038">
    <property type="entry name" value="Bgal_small_N"/>
    <property type="match status" value="1"/>
</dbReference>
<dbReference type="InterPro" id="IPR017853">
    <property type="entry name" value="GH"/>
</dbReference>
<dbReference type="Gene3D" id="2.60.120.260">
    <property type="entry name" value="Galactose-binding domain-like"/>
    <property type="match status" value="1"/>
</dbReference>
<proteinExistence type="inferred from homology"/>
<comment type="cofactor">
    <cofactor evidence="2">
        <name>Ca(2+)</name>
        <dbReference type="ChEBI" id="CHEBI:29108"/>
    </cofactor>
</comment>
<dbReference type="GO" id="GO:0009341">
    <property type="term" value="C:beta-galactosidase complex"/>
    <property type="evidence" value="ECO:0007669"/>
    <property type="project" value="InterPro"/>
</dbReference>
<dbReference type="PROSITE" id="PS00719">
    <property type="entry name" value="GLYCOSYL_HYDROL_F2_1"/>
    <property type="match status" value="1"/>
</dbReference>
<dbReference type="EC" id="3.2.1.23" evidence="5 10"/>
<name>A0AAE3MFM1_9BACT</name>
<evidence type="ECO:0000256" key="3">
    <source>
        <dbReference type="ARBA" id="ARBA00007401"/>
    </source>
</evidence>
<keyword evidence="8 10" id="KW-0326">Glycosidase</keyword>
<dbReference type="InterPro" id="IPR006104">
    <property type="entry name" value="Glyco_hydro_2_N"/>
</dbReference>
<dbReference type="Pfam" id="PF02929">
    <property type="entry name" value="Bgal_small_N"/>
    <property type="match status" value="1"/>
</dbReference>
<dbReference type="Pfam" id="PF16353">
    <property type="entry name" value="LacZ_4"/>
    <property type="match status" value="1"/>
</dbReference>
<dbReference type="Gene3D" id="2.60.40.10">
    <property type="entry name" value="Immunoglobulins"/>
    <property type="match status" value="2"/>
</dbReference>
<dbReference type="GO" id="GO:0005990">
    <property type="term" value="P:lactose catabolic process"/>
    <property type="evidence" value="ECO:0007669"/>
    <property type="project" value="TreeGrafter"/>
</dbReference>
<comment type="subunit">
    <text evidence="4">Monomer.</text>
</comment>
<dbReference type="InterPro" id="IPR013783">
    <property type="entry name" value="Ig-like_fold"/>
</dbReference>
<evidence type="ECO:0000256" key="10">
    <source>
        <dbReference type="RuleBase" id="RU361154"/>
    </source>
</evidence>
<dbReference type="InterPro" id="IPR014718">
    <property type="entry name" value="GH-type_carb-bd"/>
</dbReference>
<comment type="catalytic activity">
    <reaction evidence="1 10">
        <text>Hydrolysis of terminal non-reducing beta-D-galactose residues in beta-D-galactosides.</text>
        <dbReference type="EC" id="3.2.1.23"/>
    </reaction>
</comment>
<dbReference type="AlphaFoldDB" id="A0AAE3MFM1"/>
<dbReference type="Gene3D" id="2.70.98.10">
    <property type="match status" value="1"/>
</dbReference>
<feature type="domain" description="Beta galactosidase small chain/" evidence="11">
    <location>
        <begin position="751"/>
        <end position="1020"/>
    </location>
</feature>
<dbReference type="RefSeq" id="WP_301200919.1">
    <property type="nucleotide sequence ID" value="NZ_JAPDPI010000034.1"/>
</dbReference>
<dbReference type="SUPFAM" id="SSF49303">
    <property type="entry name" value="beta-Galactosidase/glucuronidase domain"/>
    <property type="match status" value="2"/>
</dbReference>
<dbReference type="InterPro" id="IPR006103">
    <property type="entry name" value="Glyco_hydro_2_cat"/>
</dbReference>
<evidence type="ECO:0000313" key="12">
    <source>
        <dbReference type="EMBL" id="MCW3806968.1"/>
    </source>
</evidence>
<dbReference type="Pfam" id="PF00703">
    <property type="entry name" value="Glyco_hydro_2"/>
    <property type="match status" value="1"/>
</dbReference>
<dbReference type="Pfam" id="PF02836">
    <property type="entry name" value="Glyco_hydro_2_C"/>
    <property type="match status" value="1"/>
</dbReference>
<dbReference type="PRINTS" id="PR00132">
    <property type="entry name" value="GLHYDRLASE2"/>
</dbReference>
<evidence type="ECO:0000256" key="9">
    <source>
        <dbReference type="ARBA" id="ARBA00032230"/>
    </source>
</evidence>
<dbReference type="GO" id="GO:0030246">
    <property type="term" value="F:carbohydrate binding"/>
    <property type="evidence" value="ECO:0007669"/>
    <property type="project" value="InterPro"/>
</dbReference>
<evidence type="ECO:0000256" key="8">
    <source>
        <dbReference type="ARBA" id="ARBA00023295"/>
    </source>
</evidence>
<dbReference type="InterPro" id="IPR050347">
    <property type="entry name" value="Bact_Beta-galactosidase"/>
</dbReference>
<evidence type="ECO:0000259" key="11">
    <source>
        <dbReference type="SMART" id="SM01038"/>
    </source>
</evidence>
<comment type="similarity">
    <text evidence="3 10">Belongs to the glycosyl hydrolase 2 family.</text>
</comment>
<dbReference type="SUPFAM" id="SSF49785">
    <property type="entry name" value="Galactose-binding domain-like"/>
    <property type="match status" value="1"/>
</dbReference>
<dbReference type="EMBL" id="JAPDPI010000034">
    <property type="protein sequence ID" value="MCW3806968.1"/>
    <property type="molecule type" value="Genomic_DNA"/>
</dbReference>
<dbReference type="InterPro" id="IPR006101">
    <property type="entry name" value="Glyco_hydro_2"/>
</dbReference>
<gene>
    <name evidence="12" type="ORF">OM074_15130</name>
</gene>
<comment type="caution">
    <text evidence="12">The sequence shown here is derived from an EMBL/GenBank/DDBJ whole genome shotgun (WGS) entry which is preliminary data.</text>
</comment>
<evidence type="ECO:0000256" key="2">
    <source>
        <dbReference type="ARBA" id="ARBA00001913"/>
    </source>
</evidence>
<dbReference type="InterPro" id="IPR008979">
    <property type="entry name" value="Galactose-bd-like_sf"/>
</dbReference>
<dbReference type="Gene3D" id="3.20.20.80">
    <property type="entry name" value="Glycosidases"/>
    <property type="match status" value="1"/>
</dbReference>
<protein>
    <recommendedName>
        <fullName evidence="5 10">Beta-galactosidase</fullName>
        <ecNumber evidence="5 10">3.2.1.23</ecNumber>
    </recommendedName>
    <alternativeName>
        <fullName evidence="9 10">Lactase</fullName>
    </alternativeName>
</protein>
<organism evidence="12 13">
    <name type="scientific">Plebeiibacterium marinum</name>
    <dbReference type="NCBI Taxonomy" id="2992111"/>
    <lineage>
        <taxon>Bacteria</taxon>
        <taxon>Pseudomonadati</taxon>
        <taxon>Bacteroidota</taxon>
        <taxon>Bacteroidia</taxon>
        <taxon>Marinilabiliales</taxon>
        <taxon>Marinilabiliaceae</taxon>
        <taxon>Plebeiibacterium</taxon>
    </lineage>
</organism>
<dbReference type="InterPro" id="IPR036156">
    <property type="entry name" value="Beta-gal/glucu_dom_sf"/>
</dbReference>
<dbReference type="InterPro" id="IPR023230">
    <property type="entry name" value="Glyco_hydro_2_CS"/>
</dbReference>
<evidence type="ECO:0000256" key="6">
    <source>
        <dbReference type="ARBA" id="ARBA00022801"/>
    </source>
</evidence>
<dbReference type="SUPFAM" id="SSF74650">
    <property type="entry name" value="Galactose mutarotase-like"/>
    <property type="match status" value="1"/>
</dbReference>
<reference evidence="12" key="1">
    <citation type="submission" date="2022-10" db="EMBL/GenBank/DDBJ databases">
        <authorList>
            <person name="Yu W.X."/>
        </authorList>
    </citation>
    <scope>NUCLEOTIDE SEQUENCE</scope>
    <source>
        <strain evidence="12">D04</strain>
    </source>
</reference>
<evidence type="ECO:0000256" key="4">
    <source>
        <dbReference type="ARBA" id="ARBA00011245"/>
    </source>
</evidence>
<dbReference type="SUPFAM" id="SSF51445">
    <property type="entry name" value="(Trans)glycosidases"/>
    <property type="match status" value="1"/>
</dbReference>
<dbReference type="PANTHER" id="PTHR46323">
    <property type="entry name" value="BETA-GALACTOSIDASE"/>
    <property type="match status" value="1"/>
</dbReference>
<keyword evidence="13" id="KW-1185">Reference proteome</keyword>
<evidence type="ECO:0000256" key="1">
    <source>
        <dbReference type="ARBA" id="ARBA00001412"/>
    </source>
</evidence>
<keyword evidence="7" id="KW-0106">Calcium</keyword>
<evidence type="ECO:0000313" key="13">
    <source>
        <dbReference type="Proteomes" id="UP001207408"/>
    </source>
</evidence>
<dbReference type="InterPro" id="IPR032312">
    <property type="entry name" value="LacZ_4"/>
</dbReference>
<evidence type="ECO:0000256" key="7">
    <source>
        <dbReference type="ARBA" id="ARBA00022837"/>
    </source>
</evidence>